<name>A0AA37WE74_9BACT</name>
<protein>
    <submittedName>
        <fullName evidence="9">Outer membrane protein assembly factor BamA</fullName>
    </submittedName>
</protein>
<accession>A0AA37WE74</accession>
<dbReference type="InterPro" id="IPR039910">
    <property type="entry name" value="D15-like"/>
</dbReference>
<evidence type="ECO:0000256" key="1">
    <source>
        <dbReference type="ARBA" id="ARBA00004370"/>
    </source>
</evidence>
<keyword evidence="5" id="KW-0472">Membrane</keyword>
<keyword evidence="2" id="KW-1134">Transmembrane beta strand</keyword>
<reference evidence="9" key="2">
    <citation type="submission" date="2023-01" db="EMBL/GenBank/DDBJ databases">
        <title>Draft genome sequence of Portibacter lacus strain NBRC 108769.</title>
        <authorList>
            <person name="Sun Q."/>
            <person name="Mori K."/>
        </authorList>
    </citation>
    <scope>NUCLEOTIDE SEQUENCE</scope>
    <source>
        <strain evidence="9">NBRC 108769</strain>
    </source>
</reference>
<dbReference type="GO" id="GO:0019867">
    <property type="term" value="C:outer membrane"/>
    <property type="evidence" value="ECO:0007669"/>
    <property type="project" value="InterPro"/>
</dbReference>
<dbReference type="InterPro" id="IPR034746">
    <property type="entry name" value="POTRA"/>
</dbReference>
<dbReference type="PANTHER" id="PTHR12815">
    <property type="entry name" value="SORTING AND ASSEMBLY MACHINERY SAMM50 PROTEIN FAMILY MEMBER"/>
    <property type="match status" value="1"/>
</dbReference>
<dbReference type="EMBL" id="BSOH01000021">
    <property type="protein sequence ID" value="GLR18626.1"/>
    <property type="molecule type" value="Genomic_DNA"/>
</dbReference>
<evidence type="ECO:0000313" key="9">
    <source>
        <dbReference type="EMBL" id="GLR18626.1"/>
    </source>
</evidence>
<dbReference type="GO" id="GO:0071709">
    <property type="term" value="P:membrane assembly"/>
    <property type="evidence" value="ECO:0007669"/>
    <property type="project" value="InterPro"/>
</dbReference>
<organism evidence="9 10">
    <name type="scientific">Portibacter lacus</name>
    <dbReference type="NCBI Taxonomy" id="1099794"/>
    <lineage>
        <taxon>Bacteria</taxon>
        <taxon>Pseudomonadati</taxon>
        <taxon>Bacteroidota</taxon>
        <taxon>Saprospiria</taxon>
        <taxon>Saprospirales</taxon>
        <taxon>Haliscomenobacteraceae</taxon>
        <taxon>Portibacter</taxon>
    </lineage>
</organism>
<evidence type="ECO:0000313" key="10">
    <source>
        <dbReference type="Proteomes" id="UP001156666"/>
    </source>
</evidence>
<reference evidence="9" key="1">
    <citation type="journal article" date="2014" name="Int. J. Syst. Evol. Microbiol.">
        <title>Complete genome sequence of Corynebacterium casei LMG S-19264T (=DSM 44701T), isolated from a smear-ripened cheese.</title>
        <authorList>
            <consortium name="US DOE Joint Genome Institute (JGI-PGF)"/>
            <person name="Walter F."/>
            <person name="Albersmeier A."/>
            <person name="Kalinowski J."/>
            <person name="Ruckert C."/>
        </authorList>
    </citation>
    <scope>NUCLEOTIDE SEQUENCE</scope>
    <source>
        <strain evidence="9">NBRC 108769</strain>
    </source>
</reference>
<feature type="domain" description="POTRA" evidence="8">
    <location>
        <begin position="371"/>
        <end position="446"/>
    </location>
</feature>
<keyword evidence="3" id="KW-0812">Transmembrane</keyword>
<evidence type="ECO:0000256" key="3">
    <source>
        <dbReference type="ARBA" id="ARBA00022692"/>
    </source>
</evidence>
<dbReference type="InterPro" id="IPR023707">
    <property type="entry name" value="OM_assembly_BamA"/>
</dbReference>
<sequence>MKIEIIKSILFGMFLFMSMGLNAQDVMGEIDYDDQNEYEIGGVNVYGPKHRDPNAIISISGLTVGKKITVPGPEIPKAIKSLLRLRLFSDVKVIQERVEDDIIFLGIELTELPILARYSYNGVKKVKHEDLNEIVDGILTKGGIVTEDLKELTKLKIKEKFISDGFLDTEVEIKEFADTIRANSVRLEFDIDKKDRVRIQDIVIHGNEAVSDRKLRKKMENTKKRLTLLKKSKFKEDEYEDDKKAMIAYYNTIGFRDAKIVKDSVYRDSEGKFFIDITVSEGNRYVFRDIVWKGNSLYSSEYLGSILGIEKGDVYNEELLNQRIQFAQDGRDVSSLYMDDGYLFFRVDPTEISIENDSIDLEMRIYEGPQATIDRVNIAGNDRTHEHVVRRMLRTKPGAKFSRSDIIRSQREIINLGYFNPENMDIGTPVDPQSGTVDIEYQLEERPSDQLELSAGYGGFQGLVGTLGVTFNNFSLRNITDRSTWNPLPQGDGQRLSVRAQSNSNFYQSYNFSFTEPWLGGKKPTSLTVGSVYSNFDYSSLGSGKFSITNVSIGLGTQLKRPDDYFVYSATANIENLVLDDYFQGGFTVSNGSYKNFNLRQTLVRSSVVEPIFPRSGSKISLTLQLTPYYFWRGKDNTIFQLTEAEKAREINEENLRRGEGAPLSEADELSFIEDLEDAGKFEFLEYHKWKFEAQHFFNVWDKLVVMAQAKIGVLGYYRKEVGVSPFERFEVGGDGLNNQQVQITGKDIISVRGYETTDFVVNGEDGEPEDATIFNKFTVELRYPFTLNPNSTIYAHLFAQGANSYGGFRDYNPFQLKRSAGAGLRVFLPMFGLLGFDYGFGFDKNLEPGSKWTDFGKFSIVLGFEPE</sequence>
<evidence type="ECO:0000256" key="6">
    <source>
        <dbReference type="ARBA" id="ARBA00023237"/>
    </source>
</evidence>
<keyword evidence="6" id="KW-0998">Cell outer membrane</keyword>
<dbReference type="PANTHER" id="PTHR12815:SF47">
    <property type="entry name" value="TRANSLOCATION AND ASSEMBLY MODULE SUBUNIT TAMA"/>
    <property type="match status" value="1"/>
</dbReference>
<dbReference type="PROSITE" id="PS51779">
    <property type="entry name" value="POTRA"/>
    <property type="match status" value="2"/>
</dbReference>
<dbReference type="InterPro" id="IPR010827">
    <property type="entry name" value="BamA/TamA_POTRA"/>
</dbReference>
<evidence type="ECO:0000256" key="7">
    <source>
        <dbReference type="SAM" id="SignalP"/>
    </source>
</evidence>
<dbReference type="Gene3D" id="2.40.160.50">
    <property type="entry name" value="membrane protein fhac: a member of the omp85/tpsb transporter family"/>
    <property type="match status" value="1"/>
</dbReference>
<dbReference type="PIRSF" id="PIRSF006076">
    <property type="entry name" value="OM_assembly_OMP85"/>
    <property type="match status" value="1"/>
</dbReference>
<keyword evidence="4 7" id="KW-0732">Signal</keyword>
<feature type="domain" description="POTRA" evidence="8">
    <location>
        <begin position="285"/>
        <end position="368"/>
    </location>
</feature>
<dbReference type="RefSeq" id="WP_235294250.1">
    <property type="nucleotide sequence ID" value="NZ_BSOH01000021.1"/>
</dbReference>
<evidence type="ECO:0000256" key="4">
    <source>
        <dbReference type="ARBA" id="ARBA00022729"/>
    </source>
</evidence>
<gene>
    <name evidence="9" type="primary">bamA</name>
    <name evidence="9" type="ORF">GCM10007940_32420</name>
</gene>
<comment type="caution">
    <text evidence="9">The sequence shown here is derived from an EMBL/GenBank/DDBJ whole genome shotgun (WGS) entry which is preliminary data.</text>
</comment>
<evidence type="ECO:0000256" key="5">
    <source>
        <dbReference type="ARBA" id="ARBA00023136"/>
    </source>
</evidence>
<dbReference type="Proteomes" id="UP001156666">
    <property type="component" value="Unassembled WGS sequence"/>
</dbReference>
<feature type="signal peptide" evidence="7">
    <location>
        <begin position="1"/>
        <end position="23"/>
    </location>
</feature>
<dbReference type="Pfam" id="PF07244">
    <property type="entry name" value="POTRA"/>
    <property type="match status" value="3"/>
</dbReference>
<evidence type="ECO:0000256" key="2">
    <source>
        <dbReference type="ARBA" id="ARBA00022452"/>
    </source>
</evidence>
<proteinExistence type="predicted"/>
<dbReference type="AlphaFoldDB" id="A0AA37WE74"/>
<feature type="chain" id="PRO_5041200133" evidence="7">
    <location>
        <begin position="24"/>
        <end position="868"/>
    </location>
</feature>
<evidence type="ECO:0000259" key="8">
    <source>
        <dbReference type="PROSITE" id="PS51779"/>
    </source>
</evidence>
<comment type="subcellular location">
    <subcellularLocation>
        <location evidence="1">Membrane</location>
    </subcellularLocation>
</comment>
<keyword evidence="10" id="KW-1185">Reference proteome</keyword>
<dbReference type="Gene3D" id="3.10.20.310">
    <property type="entry name" value="membrane protein fhac"/>
    <property type="match status" value="4"/>
</dbReference>